<keyword evidence="3 10" id="KW-0812">Transmembrane</keyword>
<evidence type="ECO:0000256" key="8">
    <source>
        <dbReference type="ARBA" id="ARBA00035585"/>
    </source>
</evidence>
<organism evidence="11 12">
    <name type="scientific">Catellatospora aurea</name>
    <dbReference type="NCBI Taxonomy" id="1337874"/>
    <lineage>
        <taxon>Bacteria</taxon>
        <taxon>Bacillati</taxon>
        <taxon>Actinomycetota</taxon>
        <taxon>Actinomycetes</taxon>
        <taxon>Micromonosporales</taxon>
        <taxon>Micromonosporaceae</taxon>
        <taxon>Catellatospora</taxon>
    </lineage>
</organism>
<evidence type="ECO:0000313" key="11">
    <source>
        <dbReference type="EMBL" id="MFC7246942.1"/>
    </source>
</evidence>
<keyword evidence="2" id="KW-1003">Cell membrane</keyword>
<dbReference type="InterPro" id="IPR003691">
    <property type="entry name" value="FluC"/>
</dbReference>
<evidence type="ECO:0000256" key="4">
    <source>
        <dbReference type="ARBA" id="ARBA00022989"/>
    </source>
</evidence>
<comment type="similarity">
    <text evidence="7 10">Belongs to the fluoride channel Fluc/FEX (TC 1.A.43) family.</text>
</comment>
<dbReference type="RefSeq" id="WP_376809720.1">
    <property type="nucleotide sequence ID" value="NZ_JBHTAC010000047.1"/>
</dbReference>
<sequence length="99" mass="10555">MTTWPGCAKSWTYTPCSMTATKIYPSADPGNRSGSSGASPRQRHRVCGALTTYSTFSYETVRLIQDGFRRLALLNVVGSVATGLAGGMLGFVLARTLFG</sequence>
<keyword evidence="5 10" id="KW-0472">Membrane</keyword>
<evidence type="ECO:0000256" key="7">
    <source>
        <dbReference type="ARBA" id="ARBA00035120"/>
    </source>
</evidence>
<dbReference type="EMBL" id="JBHTAC010000047">
    <property type="protein sequence ID" value="MFC7246942.1"/>
    <property type="molecule type" value="Genomic_DNA"/>
</dbReference>
<feature type="transmembrane region" description="Helical" evidence="10">
    <location>
        <begin position="72"/>
        <end position="94"/>
    </location>
</feature>
<name>A0ABW2H5A7_9ACTN</name>
<keyword evidence="4 10" id="KW-1133">Transmembrane helix</keyword>
<proteinExistence type="inferred from homology"/>
<evidence type="ECO:0000256" key="9">
    <source>
        <dbReference type="ARBA" id="ARBA00049940"/>
    </source>
</evidence>
<keyword evidence="6" id="KW-0813">Transport</keyword>
<evidence type="ECO:0000256" key="6">
    <source>
        <dbReference type="ARBA" id="ARBA00023303"/>
    </source>
</evidence>
<comment type="subcellular location">
    <subcellularLocation>
        <location evidence="1">Cell membrane</location>
        <topology evidence="1">Multi-pass membrane protein</topology>
    </subcellularLocation>
</comment>
<evidence type="ECO:0000313" key="12">
    <source>
        <dbReference type="Proteomes" id="UP001596392"/>
    </source>
</evidence>
<comment type="caution">
    <text evidence="11">The sequence shown here is derived from an EMBL/GenBank/DDBJ whole genome shotgun (WGS) entry which is preliminary data.</text>
</comment>
<comment type="function">
    <text evidence="9">Fluoride-specific ion channel. Important for reducing fluoride concentration in the cell, thus reducing its toxicity.</text>
</comment>
<evidence type="ECO:0000256" key="5">
    <source>
        <dbReference type="ARBA" id="ARBA00023136"/>
    </source>
</evidence>
<gene>
    <name evidence="11" type="ORF">ACFQO7_31070</name>
</gene>
<keyword evidence="6" id="KW-0407">Ion channel</keyword>
<dbReference type="Pfam" id="PF02537">
    <property type="entry name" value="CRCB"/>
    <property type="match status" value="1"/>
</dbReference>
<evidence type="ECO:0000256" key="10">
    <source>
        <dbReference type="RuleBase" id="RU004340"/>
    </source>
</evidence>
<reference evidence="12" key="1">
    <citation type="journal article" date="2019" name="Int. J. Syst. Evol. Microbiol.">
        <title>The Global Catalogue of Microorganisms (GCM) 10K type strain sequencing project: providing services to taxonomists for standard genome sequencing and annotation.</title>
        <authorList>
            <consortium name="The Broad Institute Genomics Platform"/>
            <consortium name="The Broad Institute Genome Sequencing Center for Infectious Disease"/>
            <person name="Wu L."/>
            <person name="Ma J."/>
        </authorList>
    </citation>
    <scope>NUCLEOTIDE SEQUENCE [LARGE SCALE GENOMIC DNA]</scope>
    <source>
        <strain evidence="12">CGMCC 1.9106</strain>
    </source>
</reference>
<keyword evidence="12" id="KW-1185">Reference proteome</keyword>
<evidence type="ECO:0000256" key="2">
    <source>
        <dbReference type="ARBA" id="ARBA00022475"/>
    </source>
</evidence>
<evidence type="ECO:0000256" key="3">
    <source>
        <dbReference type="ARBA" id="ARBA00022692"/>
    </source>
</evidence>
<comment type="catalytic activity">
    <reaction evidence="8">
        <text>fluoride(in) = fluoride(out)</text>
        <dbReference type="Rhea" id="RHEA:76159"/>
        <dbReference type="ChEBI" id="CHEBI:17051"/>
    </reaction>
    <physiologicalReaction direction="left-to-right" evidence="8">
        <dbReference type="Rhea" id="RHEA:76160"/>
    </physiologicalReaction>
</comment>
<evidence type="ECO:0000256" key="1">
    <source>
        <dbReference type="ARBA" id="ARBA00004651"/>
    </source>
</evidence>
<comment type="caution">
    <text evidence="10">Lacks conserved residue(s) required for the propagation of feature annotation.</text>
</comment>
<keyword evidence="6" id="KW-0406">Ion transport</keyword>
<dbReference type="Proteomes" id="UP001596392">
    <property type="component" value="Unassembled WGS sequence"/>
</dbReference>
<protein>
    <recommendedName>
        <fullName evidence="10">Fluoride-specific ion channel</fullName>
    </recommendedName>
</protein>
<accession>A0ABW2H5A7</accession>